<comment type="caution">
    <text evidence="1">The sequence shown here is derived from an EMBL/GenBank/DDBJ whole genome shotgun (WGS) entry which is preliminary data.</text>
</comment>
<organism evidence="1">
    <name type="scientific">Sesamum angustifolium</name>
    <dbReference type="NCBI Taxonomy" id="2727405"/>
    <lineage>
        <taxon>Eukaryota</taxon>
        <taxon>Viridiplantae</taxon>
        <taxon>Streptophyta</taxon>
        <taxon>Embryophyta</taxon>
        <taxon>Tracheophyta</taxon>
        <taxon>Spermatophyta</taxon>
        <taxon>Magnoliopsida</taxon>
        <taxon>eudicotyledons</taxon>
        <taxon>Gunneridae</taxon>
        <taxon>Pentapetalae</taxon>
        <taxon>asterids</taxon>
        <taxon>lamiids</taxon>
        <taxon>Lamiales</taxon>
        <taxon>Pedaliaceae</taxon>
        <taxon>Sesamum</taxon>
    </lineage>
</organism>
<protein>
    <recommendedName>
        <fullName evidence="2">Reverse transcriptase Ty1/copia-type domain-containing protein</fullName>
    </recommendedName>
</protein>
<proteinExistence type="predicted"/>
<accession>A0AAW2K9I7</accession>
<evidence type="ECO:0000313" key="1">
    <source>
        <dbReference type="EMBL" id="KAL0302485.1"/>
    </source>
</evidence>
<name>A0AAW2K9I7_9LAMI</name>
<evidence type="ECO:0008006" key="2">
    <source>
        <dbReference type="Google" id="ProtNLM"/>
    </source>
</evidence>
<reference evidence="1" key="2">
    <citation type="journal article" date="2024" name="Plant">
        <title>Genomic evolution and insights into agronomic trait innovations of Sesamum species.</title>
        <authorList>
            <person name="Miao H."/>
            <person name="Wang L."/>
            <person name="Qu L."/>
            <person name="Liu H."/>
            <person name="Sun Y."/>
            <person name="Le M."/>
            <person name="Wang Q."/>
            <person name="Wei S."/>
            <person name="Zheng Y."/>
            <person name="Lin W."/>
            <person name="Duan Y."/>
            <person name="Cao H."/>
            <person name="Xiong S."/>
            <person name="Wang X."/>
            <person name="Wei L."/>
            <person name="Li C."/>
            <person name="Ma Q."/>
            <person name="Ju M."/>
            <person name="Zhao R."/>
            <person name="Li G."/>
            <person name="Mu C."/>
            <person name="Tian Q."/>
            <person name="Mei H."/>
            <person name="Zhang T."/>
            <person name="Gao T."/>
            <person name="Zhang H."/>
        </authorList>
    </citation>
    <scope>NUCLEOTIDE SEQUENCE</scope>
    <source>
        <strain evidence="1">G01</strain>
    </source>
</reference>
<sequence length="116" mass="13494">MAKSTRIMLIIAACYDYEIWQMDVKKTFLNNFVEEEISIDQLEDFTSLREKRRSVISKCPYMVSKKLLEAGISILMRSYGVLISSRMILTLVYTTRSVGAQLHSSCFTWTNLAHWK</sequence>
<gene>
    <name evidence="1" type="ORF">Sangu_3098700</name>
</gene>
<reference evidence="1" key="1">
    <citation type="submission" date="2020-06" db="EMBL/GenBank/DDBJ databases">
        <authorList>
            <person name="Li T."/>
            <person name="Hu X."/>
            <person name="Zhang T."/>
            <person name="Song X."/>
            <person name="Zhang H."/>
            <person name="Dai N."/>
            <person name="Sheng W."/>
            <person name="Hou X."/>
            <person name="Wei L."/>
        </authorList>
    </citation>
    <scope>NUCLEOTIDE SEQUENCE</scope>
    <source>
        <strain evidence="1">G01</strain>
        <tissue evidence="1">Leaf</tissue>
    </source>
</reference>
<dbReference type="EMBL" id="JACGWK010000257">
    <property type="protein sequence ID" value="KAL0302485.1"/>
    <property type="molecule type" value="Genomic_DNA"/>
</dbReference>
<dbReference type="AlphaFoldDB" id="A0AAW2K9I7"/>